<evidence type="ECO:0000313" key="2">
    <source>
        <dbReference type="EMBL" id="AWB93861.1"/>
    </source>
</evidence>
<dbReference type="KEGG" id="aez:C3E78_17500"/>
<evidence type="ECO:0000313" key="3">
    <source>
        <dbReference type="Proteomes" id="UP000244384"/>
    </source>
</evidence>
<dbReference type="EMBL" id="CP026952">
    <property type="protein sequence ID" value="AWB93861.1"/>
    <property type="molecule type" value="Genomic_DNA"/>
</dbReference>
<accession>A0A5F2EN13</accession>
<proteinExistence type="predicted"/>
<dbReference type="InterPro" id="IPR013222">
    <property type="entry name" value="Glyco_hyd_98_carb-bd"/>
</dbReference>
<sequence length="265" mass="28307">MRHLTLVAAALAVGFTPVLVSQAQAATPYKVSLSVTRTEIKQGDTVVFSGKVSPSAKGARLKVQFFDIDQGGNRWRTVATTTVKSGGAYAKTVAPRDGSTRYRVYKPSGSGLSGGASKTVIMRAYAWYKMANVPDVPLASGEQYKGQYGPQTVAGTPVTRYWASSASAGGRTRWLTLHTCKRVHAEVGLDDRSAAGADAQFRIHADQTRIASVRVKKGTMVTVDVAVPRAETGGLIFTAEARNSARPTYVNASKPRAYCAFPEDD</sequence>
<dbReference type="RefSeq" id="WP_108580573.1">
    <property type="nucleotide sequence ID" value="NZ_CP026952.1"/>
</dbReference>
<reference evidence="3" key="1">
    <citation type="submission" date="2018-01" db="EMBL/GenBank/DDBJ databases">
        <authorList>
            <person name="Li J."/>
        </authorList>
    </citation>
    <scope>NUCLEOTIDE SEQUENCE [LARGE SCALE GENOMIC DNA]</scope>
    <source>
        <strain evidence="3">592</strain>
    </source>
</reference>
<keyword evidence="3" id="KW-1185">Reference proteome</keyword>
<dbReference type="OrthoDB" id="3746384at2"/>
<dbReference type="Proteomes" id="UP000244384">
    <property type="component" value="Chromosome"/>
</dbReference>
<protein>
    <recommendedName>
        <fullName evidence="1">Glycosyl hydrolase family 98 putative carbohydrate-binding module domain-containing protein</fullName>
    </recommendedName>
</protein>
<accession>A0A2S0WRB9</accession>
<feature type="domain" description="Glycosyl hydrolase family 98 putative carbohydrate-binding module" evidence="1">
    <location>
        <begin position="175"/>
        <end position="241"/>
    </location>
</feature>
<dbReference type="Pfam" id="PF08305">
    <property type="entry name" value="NPCBM"/>
    <property type="match status" value="1"/>
</dbReference>
<evidence type="ECO:0000259" key="1">
    <source>
        <dbReference type="Pfam" id="PF08305"/>
    </source>
</evidence>
<name>A0A2S0WRB9_9ACTN</name>
<gene>
    <name evidence="2" type="ORF">C3E78_17500</name>
</gene>
<organism evidence="2 3">
    <name type="scientific">Aeromicrobium chenweiae</name>
    <dbReference type="NCBI Taxonomy" id="2079793"/>
    <lineage>
        <taxon>Bacteria</taxon>
        <taxon>Bacillati</taxon>
        <taxon>Actinomycetota</taxon>
        <taxon>Actinomycetes</taxon>
        <taxon>Propionibacteriales</taxon>
        <taxon>Nocardioidaceae</taxon>
        <taxon>Aeromicrobium</taxon>
    </lineage>
</organism>
<dbReference type="AlphaFoldDB" id="A0A2S0WRB9"/>